<dbReference type="Gene3D" id="3.40.50.12780">
    <property type="entry name" value="N-terminal domain of ligase-like"/>
    <property type="match status" value="1"/>
</dbReference>
<dbReference type="KEGG" id="roz:CBI38_34500"/>
<evidence type="ECO:0000259" key="5">
    <source>
        <dbReference type="Pfam" id="PF13193"/>
    </source>
</evidence>
<feature type="region of interest" description="Disordered" evidence="3">
    <location>
        <begin position="1"/>
        <end position="27"/>
    </location>
</feature>
<dbReference type="InterPro" id="IPR045851">
    <property type="entry name" value="AMP-bd_C_sf"/>
</dbReference>
<organism evidence="6 7">
    <name type="scientific">Rhodococcus oxybenzonivorans</name>
    <dbReference type="NCBI Taxonomy" id="1990687"/>
    <lineage>
        <taxon>Bacteria</taxon>
        <taxon>Bacillati</taxon>
        <taxon>Actinomycetota</taxon>
        <taxon>Actinomycetes</taxon>
        <taxon>Mycobacteriales</taxon>
        <taxon>Nocardiaceae</taxon>
        <taxon>Rhodococcus</taxon>
    </lineage>
</organism>
<dbReference type="PROSITE" id="PS00455">
    <property type="entry name" value="AMP_BINDING"/>
    <property type="match status" value="1"/>
</dbReference>
<keyword evidence="7" id="KW-1185">Reference proteome</keyword>
<keyword evidence="2" id="KW-0436">Ligase</keyword>
<proteinExistence type="inferred from homology"/>
<dbReference type="InterPro" id="IPR020845">
    <property type="entry name" value="AMP-binding_CS"/>
</dbReference>
<evidence type="ECO:0008006" key="8">
    <source>
        <dbReference type="Google" id="ProtNLM"/>
    </source>
</evidence>
<dbReference type="Pfam" id="PF00501">
    <property type="entry name" value="AMP-binding"/>
    <property type="match status" value="1"/>
</dbReference>
<accession>A0A2S2C6T2</accession>
<sequence length="537" mass="59081">MRVACERRVDMNTTSGAEDSSEVGPLPDRNKVVTRHILEHQAAVRPRELCVLGSDGETWNWAKSLENAQRAAGALADRGVCRGDHVLILLPNGLSWLRAWWGVSMLGAVMVTVNTAYRGETLRHACTESAASVIVTDAVLGERIDQLGLDLTVVSPAELAGGTAAAPVLDPPLDAWDVHAVNFTSGTTGTAKGVLTPCLATYMGGVNAMGEGGGLRHTDRWLVDTPLFHVSGQMTALVCMSAGASLAIRDQFSGSRYWNVLAETRATHSLLVGTMAQFLLAQEPSPEERKHRLRTVVLAPIVADHESFRQRFGVDLLSSVYGQTEISTPLLVPPGGDIIPGSVGRPRSGVELRIVDEHDMPVPTGEVGELIIRTHRPWEMNLGYVKRPAETISAWRNGWFHTGDAFRRDPDDNYYYVDRTRDTLRRRGENISSFQVEAEVLAHPDVLEAACVGVPAQFGEEEVKVFVVPVEGRTIEPSDLIRFVIPRLPRFMVPRFIEIVAELPKNQTLRVQKFQLRTRPNNTHTWDREAVGMPIAH</sequence>
<evidence type="ECO:0000256" key="1">
    <source>
        <dbReference type="ARBA" id="ARBA00006432"/>
    </source>
</evidence>
<evidence type="ECO:0000313" key="7">
    <source>
        <dbReference type="Proteomes" id="UP000245711"/>
    </source>
</evidence>
<dbReference type="InterPro" id="IPR042099">
    <property type="entry name" value="ANL_N_sf"/>
</dbReference>
<evidence type="ECO:0000313" key="6">
    <source>
        <dbReference type="EMBL" id="AWK76498.1"/>
    </source>
</evidence>
<evidence type="ECO:0000259" key="4">
    <source>
        <dbReference type="Pfam" id="PF00501"/>
    </source>
</evidence>
<dbReference type="AlphaFoldDB" id="A0A2S2C6T2"/>
<dbReference type="PANTHER" id="PTHR43201:SF5">
    <property type="entry name" value="MEDIUM-CHAIN ACYL-COA LIGASE ACSF2, MITOCHONDRIAL"/>
    <property type="match status" value="1"/>
</dbReference>
<dbReference type="Gene3D" id="3.30.300.30">
    <property type="match status" value="1"/>
</dbReference>
<dbReference type="SUPFAM" id="SSF56801">
    <property type="entry name" value="Acetyl-CoA synthetase-like"/>
    <property type="match status" value="1"/>
</dbReference>
<dbReference type="InterPro" id="IPR000873">
    <property type="entry name" value="AMP-dep_synth/lig_dom"/>
</dbReference>
<dbReference type="InterPro" id="IPR025110">
    <property type="entry name" value="AMP-bd_C"/>
</dbReference>
<protein>
    <recommendedName>
        <fullName evidence="8">ATP-dependent acyl-CoA ligase</fullName>
    </recommendedName>
</protein>
<comment type="similarity">
    <text evidence="1">Belongs to the ATP-dependent AMP-binding enzyme family.</text>
</comment>
<feature type="domain" description="AMP-binding enzyme C-terminal" evidence="5">
    <location>
        <begin position="436"/>
        <end position="508"/>
    </location>
</feature>
<dbReference type="Proteomes" id="UP000245711">
    <property type="component" value="Plasmid pRB98"/>
</dbReference>
<feature type="domain" description="AMP-dependent synthetase/ligase" evidence="4">
    <location>
        <begin position="38"/>
        <end position="375"/>
    </location>
</feature>
<feature type="compositionally biased region" description="Basic and acidic residues" evidence="3">
    <location>
        <begin position="1"/>
        <end position="10"/>
    </location>
</feature>
<name>A0A2S2C6T2_9NOCA</name>
<evidence type="ECO:0000256" key="3">
    <source>
        <dbReference type="SAM" id="MobiDB-lite"/>
    </source>
</evidence>
<keyword evidence="6" id="KW-0614">Plasmid</keyword>
<gene>
    <name evidence="6" type="ORF">CBI38_34500</name>
</gene>
<reference evidence="6 7" key="1">
    <citation type="submission" date="2017-05" db="EMBL/GenBank/DDBJ databases">
        <title>Isolation of Rhodococcus sp. S2-17 biodegrading of BP-3.</title>
        <authorList>
            <person name="Lee Y."/>
            <person name="Kim K.H."/>
            <person name="Chun B.H."/>
            <person name="Jung H.S."/>
            <person name="Jeon C.O."/>
        </authorList>
    </citation>
    <scope>NUCLEOTIDE SEQUENCE [LARGE SCALE GENOMIC DNA]</scope>
    <source>
        <strain evidence="6 7">S2-17</strain>
        <plasmid evidence="7">prb98</plasmid>
    </source>
</reference>
<dbReference type="EMBL" id="CP021355">
    <property type="protein sequence ID" value="AWK76498.1"/>
    <property type="molecule type" value="Genomic_DNA"/>
</dbReference>
<dbReference type="Pfam" id="PF13193">
    <property type="entry name" value="AMP-binding_C"/>
    <property type="match status" value="1"/>
</dbReference>
<dbReference type="GO" id="GO:0031956">
    <property type="term" value="F:medium-chain fatty acid-CoA ligase activity"/>
    <property type="evidence" value="ECO:0007669"/>
    <property type="project" value="TreeGrafter"/>
</dbReference>
<geneLocation type="plasmid" evidence="7">
    <name>prb98</name>
</geneLocation>
<dbReference type="OrthoDB" id="2579187at2"/>
<dbReference type="PANTHER" id="PTHR43201">
    <property type="entry name" value="ACYL-COA SYNTHETASE"/>
    <property type="match status" value="1"/>
</dbReference>
<dbReference type="GO" id="GO:0006631">
    <property type="term" value="P:fatty acid metabolic process"/>
    <property type="evidence" value="ECO:0007669"/>
    <property type="project" value="TreeGrafter"/>
</dbReference>
<evidence type="ECO:0000256" key="2">
    <source>
        <dbReference type="ARBA" id="ARBA00022598"/>
    </source>
</evidence>